<keyword evidence="3" id="KW-0813">Transport</keyword>
<feature type="domain" description="Nucleoporin Nup188 N-terminal subdomain III" evidence="15">
    <location>
        <begin position="617"/>
        <end position="999"/>
    </location>
</feature>
<dbReference type="FunFam" id="3.20.20.80:FF:000033">
    <property type="entry name" value="Glucan 1,3-beta-glucosidase A"/>
    <property type="match status" value="1"/>
</dbReference>
<comment type="similarity">
    <text evidence="2">Belongs to the glycosyl hydrolase 5 (cellulase A) family.</text>
</comment>
<reference evidence="16" key="2">
    <citation type="journal article" date="2022" name="Elife">
        <title>Obligate sexual reproduction of a homothallic fungus closely related to the Cryptococcus pathogenic species complex.</title>
        <authorList>
            <person name="Passer A.R."/>
            <person name="Clancey S.A."/>
            <person name="Shea T."/>
            <person name="David-Palma M."/>
            <person name="Averette A.F."/>
            <person name="Boekhout T."/>
            <person name="Porcel B.M."/>
            <person name="Nowrousian M."/>
            <person name="Cuomo C.A."/>
            <person name="Sun S."/>
            <person name="Heitman J."/>
            <person name="Coelho M.A."/>
        </authorList>
    </citation>
    <scope>NUCLEOTIDE SEQUENCE</scope>
    <source>
        <strain evidence="16">CBS 7841</strain>
    </source>
</reference>
<dbReference type="PANTHER" id="PTHR31431:SF1">
    <property type="entry name" value="NUCLEOPORIN NUP188"/>
    <property type="match status" value="1"/>
</dbReference>
<dbReference type="GO" id="GO:0006405">
    <property type="term" value="P:RNA export from nucleus"/>
    <property type="evidence" value="ECO:0007669"/>
    <property type="project" value="TreeGrafter"/>
</dbReference>
<comment type="subcellular location">
    <subcellularLocation>
        <location evidence="1">Nucleus</location>
        <location evidence="1">Nuclear pore complex</location>
    </subcellularLocation>
</comment>
<dbReference type="InterPro" id="IPR048883">
    <property type="entry name" value="Nup188_N-subdom_III"/>
</dbReference>
<accession>A0AAJ8M0E3</accession>
<dbReference type="GO" id="GO:0006606">
    <property type="term" value="P:protein import into nucleus"/>
    <property type="evidence" value="ECO:0007669"/>
    <property type="project" value="TreeGrafter"/>
</dbReference>
<evidence type="ECO:0000313" key="16">
    <source>
        <dbReference type="EMBL" id="WVN87880.1"/>
    </source>
</evidence>
<evidence type="ECO:0000256" key="8">
    <source>
        <dbReference type="ARBA" id="ARBA00023132"/>
    </source>
</evidence>
<keyword evidence="8" id="KW-0906">Nuclear pore complex</keyword>
<dbReference type="Proteomes" id="UP000094043">
    <property type="component" value="Chromosome 3"/>
</dbReference>
<evidence type="ECO:0000259" key="15">
    <source>
        <dbReference type="Pfam" id="PF21093"/>
    </source>
</evidence>
<evidence type="ECO:0000256" key="4">
    <source>
        <dbReference type="ARBA" id="ARBA00022801"/>
    </source>
</evidence>
<evidence type="ECO:0000256" key="9">
    <source>
        <dbReference type="ARBA" id="ARBA00023242"/>
    </source>
</evidence>
<dbReference type="Pfam" id="PF21093">
    <property type="entry name" value="Nup188_N-subdom_III"/>
    <property type="match status" value="1"/>
</dbReference>
<evidence type="ECO:0000313" key="17">
    <source>
        <dbReference type="Proteomes" id="UP000094043"/>
    </source>
</evidence>
<dbReference type="EMBL" id="CP143786">
    <property type="protein sequence ID" value="WVN87880.1"/>
    <property type="molecule type" value="Genomic_DNA"/>
</dbReference>
<evidence type="ECO:0000256" key="7">
    <source>
        <dbReference type="ARBA" id="ARBA00023010"/>
    </source>
</evidence>
<dbReference type="InterPro" id="IPR017853">
    <property type="entry name" value="GH"/>
</dbReference>
<dbReference type="GeneID" id="91087288"/>
<keyword evidence="9" id="KW-0539">Nucleus</keyword>
<evidence type="ECO:0000256" key="3">
    <source>
        <dbReference type="ARBA" id="ARBA00022448"/>
    </source>
</evidence>
<evidence type="ECO:0000256" key="5">
    <source>
        <dbReference type="ARBA" id="ARBA00022816"/>
    </source>
</evidence>
<keyword evidence="5" id="KW-0509">mRNA transport</keyword>
<evidence type="ECO:0000256" key="6">
    <source>
        <dbReference type="ARBA" id="ARBA00022927"/>
    </source>
</evidence>
<evidence type="ECO:0000256" key="1">
    <source>
        <dbReference type="ARBA" id="ARBA00004567"/>
    </source>
</evidence>
<dbReference type="RefSeq" id="XP_066068580.1">
    <property type="nucleotide sequence ID" value="XM_066212483.1"/>
</dbReference>
<keyword evidence="17" id="KW-1185">Reference proteome</keyword>
<protein>
    <recommendedName>
        <fullName evidence="13">glucan 1,3-beta-glucosidase</fullName>
        <ecNumber evidence="13">3.2.1.58</ecNumber>
    </recommendedName>
</protein>
<keyword evidence="10" id="KW-0326">Glycosidase</keyword>
<keyword evidence="7" id="KW-0811">Translocation</keyword>
<gene>
    <name evidence="16" type="ORF">L203_103077</name>
</gene>
<keyword evidence="11" id="KW-0961">Cell wall biogenesis/degradation</keyword>
<proteinExistence type="inferred from homology"/>
<dbReference type="GO" id="GO:0017056">
    <property type="term" value="F:structural constituent of nuclear pore"/>
    <property type="evidence" value="ECO:0007669"/>
    <property type="project" value="InterPro"/>
</dbReference>
<dbReference type="GO" id="GO:0051028">
    <property type="term" value="P:mRNA transport"/>
    <property type="evidence" value="ECO:0007669"/>
    <property type="project" value="UniProtKB-KW"/>
</dbReference>
<name>A0AAJ8M0E3_9TREE</name>
<dbReference type="Gene3D" id="1.25.10.70">
    <property type="match status" value="1"/>
</dbReference>
<dbReference type="GO" id="GO:0004338">
    <property type="term" value="F:glucan exo-1,3-beta-glucosidase activity"/>
    <property type="evidence" value="ECO:0007669"/>
    <property type="project" value="UniProtKB-EC"/>
</dbReference>
<dbReference type="SUPFAM" id="SSF51445">
    <property type="entry name" value="(Trans)glycosidases"/>
    <property type="match status" value="1"/>
</dbReference>
<evidence type="ECO:0000256" key="2">
    <source>
        <dbReference type="ARBA" id="ARBA00005641"/>
    </source>
</evidence>
<keyword evidence="4" id="KW-0378">Hydrolase</keyword>
<dbReference type="EC" id="3.2.1.58" evidence="13"/>
<reference evidence="16" key="1">
    <citation type="submission" date="2016-06" db="EMBL/GenBank/DDBJ databases">
        <authorList>
            <person name="Cuomo C."/>
            <person name="Litvintseva A."/>
            <person name="Heitman J."/>
            <person name="Chen Y."/>
            <person name="Sun S."/>
            <person name="Springer D."/>
            <person name="Dromer F."/>
            <person name="Young S."/>
            <person name="Zeng Q."/>
            <person name="Chapman S."/>
            <person name="Gujja S."/>
            <person name="Saif S."/>
            <person name="Birren B."/>
        </authorList>
    </citation>
    <scope>NUCLEOTIDE SEQUENCE</scope>
    <source>
        <strain evidence="16">CBS 7841</strain>
    </source>
</reference>
<comment type="catalytic activity">
    <reaction evidence="12">
        <text>Successive hydrolysis of beta-D-glucose units from the non-reducing ends of (1-&gt;3)-beta-D-glucans, releasing alpha-glucose.</text>
        <dbReference type="EC" id="3.2.1.58"/>
    </reaction>
</comment>
<evidence type="ECO:0000256" key="14">
    <source>
        <dbReference type="SAM" id="MobiDB-lite"/>
    </source>
</evidence>
<dbReference type="InterPro" id="IPR044840">
    <property type="entry name" value="Nup188"/>
</dbReference>
<evidence type="ECO:0000256" key="12">
    <source>
        <dbReference type="ARBA" id="ARBA00036824"/>
    </source>
</evidence>
<feature type="region of interest" description="Disordered" evidence="14">
    <location>
        <begin position="1998"/>
        <end position="2032"/>
    </location>
</feature>
<dbReference type="PANTHER" id="PTHR31431">
    <property type="entry name" value="NUCLEOPORIN NUP188 HOMOLOG"/>
    <property type="match status" value="1"/>
</dbReference>
<dbReference type="GO" id="GO:0071555">
    <property type="term" value="P:cell wall organization"/>
    <property type="evidence" value="ECO:0007669"/>
    <property type="project" value="UniProtKB-KW"/>
</dbReference>
<organism evidence="16 17">
    <name type="scientific">Cryptococcus depauperatus CBS 7841</name>
    <dbReference type="NCBI Taxonomy" id="1295531"/>
    <lineage>
        <taxon>Eukaryota</taxon>
        <taxon>Fungi</taxon>
        <taxon>Dikarya</taxon>
        <taxon>Basidiomycota</taxon>
        <taxon>Agaricomycotina</taxon>
        <taxon>Tremellomycetes</taxon>
        <taxon>Tremellales</taxon>
        <taxon>Cryptococcaceae</taxon>
        <taxon>Cryptococcus</taxon>
    </lineage>
</organism>
<evidence type="ECO:0000256" key="13">
    <source>
        <dbReference type="ARBA" id="ARBA00038929"/>
    </source>
</evidence>
<dbReference type="Gene3D" id="3.20.20.80">
    <property type="entry name" value="Glycosidases"/>
    <property type="match status" value="1"/>
</dbReference>
<evidence type="ECO:0000256" key="10">
    <source>
        <dbReference type="ARBA" id="ARBA00023295"/>
    </source>
</evidence>
<keyword evidence="6" id="KW-0653">Protein transport</keyword>
<evidence type="ECO:0000256" key="11">
    <source>
        <dbReference type="ARBA" id="ARBA00023316"/>
    </source>
</evidence>
<dbReference type="GO" id="GO:0044611">
    <property type="term" value="C:nuclear pore inner ring"/>
    <property type="evidence" value="ECO:0007669"/>
    <property type="project" value="TreeGrafter"/>
</dbReference>
<dbReference type="KEGG" id="cdep:91087288"/>
<sequence length="2597" mass="285366">MVNEATLTVQDLLCPLTTLRDTFQRSQVESISIPKLRALLAWHKPLIAKPWQLHQPAAQQRRDILNKDTFTLPRTDVTFMVDDTTRQLAIRLSDALNIDEIGAFLTTKSYLTYSLDEDTQDDKILDRLMLWVAEESLAAPQIALAALRLSNDEGTLGQLAYDVKIEAIGNPTDYIEGLFRTFSGLAQRELKTREREQDPLFWATHQLALQEAFLTLLFVTLYQNSKRPANVSQALVRGCIMSSFGTLQVNHEIWEEDPAAQHTALRIRDLMVIITIESLCLGQIISPPDPSEGITDTLLQSKQTIASVHDFLSENSNDLTPHYPEPPLGTAPLPLWPMPIICLVWAIIIRSLPQDMVPATEKNSVTWQDMAIRALRLPSGLFPWMETIFSGPLMENQDGKFEEGLYYRKVFKDLLIGLMELVQLENIADKQGLYKSWELLFSGGSLDSSSLSAVDFWIADFPYEERRAILDRSQFPYQPINLLRVLASLTGSKGSEGFGTNPAAQVHHYFTNLPTITHAFESSWVRSYDQKEASEIVESTRTLVLPGGECIPKGSRGVILHGNGKKQVMWTGQIISGWSLLLHILEAAAGLRSVDEKFSSSDEYASDSIHLSIRDLDIQMSSVEIIAAGIKFLRSTLQSSSYIKATILTHLNPDAQYSSGQVVLDLALTVLSQSKMAELAMNVDVVSDAIDIVEALITTPSSNIWSALRGSGFFDSSGKHRHSVAALIQVESVKRQHYLTTSVLRLFRTLVDNIAHIPEGDVFIITSSLRFAFVDIWCNFSGWRYLDIGKKYELSELLMGIFEMVLAHPINPINDKLTTAAQVLIDLFVTSASPLTYRPLVDAVTQSNYLVPKLIVSRRQADAELVVKCLDESLSFLATLLRTAAMVESPTSALPKSLLALPVSIPSGDKIQLVDALFDLATTSIAQPSNIFNVLTTLRTYLEMTAGEACRPSLASMLRSPLKTFTDLAKLINRTDDHDIKAAGWHLFASVISTQPGCASAVTARLTGGELESPMKDAVEVVKGWEDAFQHAPHTLSAVLNYIQCAMCSAGADSVIAILRKDNDFWQSVFDLTTRIVPAPPSFSLSFNSDDFIIRIRQYSYRVQAKVNATTLLAAELSYAANNDSEDEPETKARELVLTLFRNELALQEAGLMACHSSCFPDLHQEQGRKVKECGADLKQLKTRKMVCEREFGNTYLYDGTVVISESASRQASLNLALDLLNLNWSMVDADAAFTRSFRLLAESISIWIEGDPLAKRATLQTAIALAETIAEEHREGDVMLSVQTERLSILAVLLETALDPQEEDLKPEASLVSQLAMFVYNIINDHTFPPIISLRNPGLPAIHQPVVRILYLVLQNTTVNPPTLSNIAAKEALMDTGTAFALESADIVLETILRGERSGFTEILSMVVSVLCEISRLSAKNSVWLDRVYGVNLIGRSRDVLVRTRIIDGQIPPHLTSILLLHFALASKPSSAEKLAVSGILSAYSDNVIAADAELGQIEAPSSAYNSVHSAWCGMLLVVKALLATLPDTASFTRTDIVPFLKVFSGQMARAMSWNGETPVTKPYLEEMELVIDVFFGVACALGPRSLDDYTLPALGLLGSIRYGLTHPRGLSALFVPSSEYEKAKLEEELAAMEEEEDVNLFDIDKRPVLAERATVLLRIGRTIILTLIVLTRAWEILREAIEPERLEEYVLVADDDTTGSTSSDPVGIVNDIYVITRDILTKLPSSTPTLGGKYKSTPSRSVTQGIRDVATQILESSSLVSFTQLKLRHARLTPEERGYEEDSAMNVDDSMSMKRRLSFQGESKEAMAVRELAGDLAGMLAGEDGVMGALQILANDVTSPASLCPLDRSRRLESYRKRSPLLFSKPLPAVSDSFAVQSVLADDHKSVPPRMSATPRLYSAVDSNGDIDAEKDNIFSSSFYNNSSAYHAPSLHPHGARNTHLFTPVGENAGAVEEIRPPKRTCVPTSPTKRRLFFALPVLLVIIAVVIIGAILGSRKHQNGSSSGTPASGEKGHDAQNTQNPSVSSGSGGDGSVVTTDLGVNFTYSNSFGGTWAQDSRNPYAVSGKAQSWTPSITEDWVWGEHIVRGVNLGGWLVTEPFIVPGLYERYQNSNPKAVDEYTLSQAMGNNLAKEMEEHYKTFITEEDFALIAAAGLNYVRIPLGYWAVETIDGEPYLAKVSWTYFLKAIDWSRKYGLRIYLDLHSLPGSQNGWNHSGKSGVVNWLYGVMGIANAQRSLETLRSLTEYISQDGIKQVVTMIGLVNEVQASVVGNDVLSSFYYQAYKLLRSITGYGINNGPLIMIHEGFRGIAAWNGFLSGADRLGLDQHPYLAFGTQIPDNHTVQTHNVCTWGGGTNDTSTNFGVVVGGEWSNSINDCGYWLDGVGSTPQYEVTKTGDCRQWDEWFNFSDETKQSIHDFTLANMDALQNYFFWTWKIGNSTVKGYPTSPMWHYKLGLEQGWMPKDPRVAGGFCKGIGIGGNQFKGKYPSSAVGSFAAGATPSIAPEQVSSHSVWPPTALGPSPSYSAQQISLFPTLTQTGTRNILPTPTHPSNVALGSGWVNAADTIGAWVRVGGCNYPDQYDATSAAVPTALCTGSSS</sequence>
<reference evidence="16" key="3">
    <citation type="submission" date="2024-01" db="EMBL/GenBank/DDBJ databases">
        <authorList>
            <person name="Coelho M.A."/>
            <person name="David-Palma M."/>
            <person name="Shea T."/>
            <person name="Sun S."/>
            <person name="Cuomo C.A."/>
            <person name="Heitman J."/>
        </authorList>
    </citation>
    <scope>NUCLEOTIDE SEQUENCE</scope>
    <source>
        <strain evidence="16">CBS 7841</strain>
    </source>
</reference>